<dbReference type="OrthoDB" id="60033at2759"/>
<dbReference type="PANTHER" id="PTHR43642:SF1">
    <property type="entry name" value="HYBRID SIGNAL TRANSDUCTION HISTIDINE KINASE G"/>
    <property type="match status" value="1"/>
</dbReference>
<dbReference type="EMBL" id="CAICTM010002288">
    <property type="protein sequence ID" value="CAB9528682.1"/>
    <property type="molecule type" value="Genomic_DNA"/>
</dbReference>
<keyword evidence="4" id="KW-0808">Transferase</keyword>
<dbReference type="InterPro" id="IPR027417">
    <property type="entry name" value="P-loop_NTPase"/>
</dbReference>
<evidence type="ECO:0000313" key="4">
    <source>
        <dbReference type="EMBL" id="CAB9528682.1"/>
    </source>
</evidence>
<dbReference type="Pfam" id="PF13191">
    <property type="entry name" value="AAA_16"/>
    <property type="match status" value="1"/>
</dbReference>
<dbReference type="PANTHER" id="PTHR43642">
    <property type="entry name" value="HYBRID SIGNAL TRANSDUCTION HISTIDINE KINASE G"/>
    <property type="match status" value="1"/>
</dbReference>
<dbReference type="InterPro" id="IPR053159">
    <property type="entry name" value="Hybrid_Histidine_Kinase"/>
</dbReference>
<feature type="compositionally biased region" description="Low complexity" evidence="1">
    <location>
        <begin position="409"/>
        <end position="423"/>
    </location>
</feature>
<dbReference type="SUPFAM" id="SSF52540">
    <property type="entry name" value="P-loop containing nucleoside triphosphate hydrolases"/>
    <property type="match status" value="1"/>
</dbReference>
<dbReference type="GO" id="GO:0016301">
    <property type="term" value="F:kinase activity"/>
    <property type="evidence" value="ECO:0007669"/>
    <property type="project" value="UniProtKB-KW"/>
</dbReference>
<evidence type="ECO:0000313" key="5">
    <source>
        <dbReference type="Proteomes" id="UP001153069"/>
    </source>
</evidence>
<sequence length="1216" mass="135177">MKRLNLNGSGDTCGLLYGRQEELEHLEHVWNQVLSDSRARRVLLRGYAGIGKTKLVKTFLENKSKSAAAAVLMGKFDASSKVPLSAISDALSQWCQDMIDTKSGPELVALRREIAEAVGSSPHQQQQQQSRALLQAIPALAAFLAPQSQHHTDNNTTASDANTTTNTSKSRLQLEYQLQNLLQKVIATPERPLILWWDDVQWADDASLEVLKGLLMDTQAKHILFIGSYRDDHHQVIASTTNTTNCTETDGDSIQAVVLSPLETMLQQVQAHGGGGSTTLITLQLGNLDLPTTQQYIANVLLLEPTEVEDLAQAIFAKTHGNIYFTRASLLLLEQRQILQYSYHTYRWEYDLARIQTEMGVSRNVVDVTLASLHLLPGDVQQALAVAALGFLRSSFDLETLGVLLEAVEQGTSEETTNNQETSDTSGGDDDGHGDGDHGDGDHGDDDQAHEIHDDAQSTGTKTNGSLLERLEIAVTHGLLENLVGSNVYRFVHDRIREGALCIWDDDTNKPLQNKQTARIRIGKRLLELSSSPIKKSTGEQDSSRSDWMIFAGLDNLNSIEPISKVFSQTGMSRIELVQWNFMAGTKAVQGSAFASAAAYLQKALTLVSTIEERWQDDDNGAGNDKTKKEGNDKTKTNKTCKEETTSIYQICLKLYVMAANVDFCLGNSDRARTTLQEVIDRAHSERDKLPAYIEMAEGLGQKEMHVEALAMDHKAMSVLNPSFPKWFLPMHMLADMKYLKSTFQKKSDEDILSLPILDDSDDRVLAMKVLSGMWIRAYLSGQMVTSLLCMTRALRMTLENGLSPPGGLAFAAYGSLLCGPLSEYKSGVRLGFLSQKILKQTNGREFESKILFTAAAHTDAWVLPLTTVQETLMRGFTSGLESGDVEFAAFNLQYYNIHAYLMGLPLDPIIEESEKLIQLINQHEVESVRAIVLPFHQMLLDISGRTEDPMAWVNASEGRDRGHRKSSKNNNPSENVKIIWSYFSRGQLAYFFDEPELADKIWTKLKPLLAGMASYSAPSINIFIGGLIAASMFRKTGKRKYRAQAQMAVKEMKGLMEKYNTGLNLLHRYYILKADCEVTCEKSKSSEEIRKVFDNAISVASKAGFVQDNALAHELCGQHFVDRDDIFWAKHYLTAAHNIYVDWGALAKAEHLSKTRSAFMDHHNPNQRKASNRMSISKKGPLSSRFLSLEVSLDDNQDHSTVTQDETSDGRTISS</sequence>
<feature type="transmembrane region" description="Helical" evidence="2">
    <location>
        <begin position="1016"/>
        <end position="1034"/>
    </location>
</feature>
<accession>A0A9N8EUZ8</accession>
<evidence type="ECO:0000256" key="1">
    <source>
        <dbReference type="SAM" id="MobiDB-lite"/>
    </source>
</evidence>
<organism evidence="4 5">
    <name type="scientific">Seminavis robusta</name>
    <dbReference type="NCBI Taxonomy" id="568900"/>
    <lineage>
        <taxon>Eukaryota</taxon>
        <taxon>Sar</taxon>
        <taxon>Stramenopiles</taxon>
        <taxon>Ochrophyta</taxon>
        <taxon>Bacillariophyta</taxon>
        <taxon>Bacillariophyceae</taxon>
        <taxon>Bacillariophycidae</taxon>
        <taxon>Naviculales</taxon>
        <taxon>Naviculaceae</taxon>
        <taxon>Seminavis</taxon>
    </lineage>
</organism>
<evidence type="ECO:0000256" key="2">
    <source>
        <dbReference type="SAM" id="Phobius"/>
    </source>
</evidence>
<feature type="compositionally biased region" description="Basic and acidic residues" evidence="1">
    <location>
        <begin position="430"/>
        <end position="456"/>
    </location>
</feature>
<feature type="compositionally biased region" description="Polar residues" evidence="1">
    <location>
        <begin position="1200"/>
        <end position="1216"/>
    </location>
</feature>
<feature type="region of interest" description="Disordered" evidence="1">
    <location>
        <begin position="1159"/>
        <end position="1179"/>
    </location>
</feature>
<keyword evidence="2" id="KW-1133">Transmembrane helix</keyword>
<comment type="caution">
    <text evidence="4">The sequence shown here is derived from an EMBL/GenBank/DDBJ whole genome shotgun (WGS) entry which is preliminary data.</text>
</comment>
<feature type="region of interest" description="Disordered" evidence="1">
    <location>
        <begin position="1197"/>
        <end position="1216"/>
    </location>
</feature>
<feature type="region of interest" description="Disordered" evidence="1">
    <location>
        <begin position="409"/>
        <end position="463"/>
    </location>
</feature>
<feature type="region of interest" description="Disordered" evidence="1">
    <location>
        <begin position="616"/>
        <end position="637"/>
    </location>
</feature>
<dbReference type="Gene3D" id="3.40.50.300">
    <property type="entry name" value="P-loop containing nucleotide triphosphate hydrolases"/>
    <property type="match status" value="1"/>
</dbReference>
<keyword evidence="5" id="KW-1185">Reference proteome</keyword>
<dbReference type="Proteomes" id="UP001153069">
    <property type="component" value="Unassembled WGS sequence"/>
</dbReference>
<reference evidence="4" key="1">
    <citation type="submission" date="2020-06" db="EMBL/GenBank/DDBJ databases">
        <authorList>
            <consortium name="Plant Systems Biology data submission"/>
        </authorList>
    </citation>
    <scope>NUCLEOTIDE SEQUENCE</scope>
    <source>
        <strain evidence="4">D6</strain>
    </source>
</reference>
<feature type="compositionally biased region" description="Basic and acidic residues" evidence="1">
    <location>
        <begin position="625"/>
        <end position="637"/>
    </location>
</feature>
<keyword evidence="2" id="KW-0472">Membrane</keyword>
<name>A0A9N8EUZ8_9STRA</name>
<gene>
    <name evidence="4" type="ORF">SEMRO_2290_G322180.1</name>
</gene>
<evidence type="ECO:0000259" key="3">
    <source>
        <dbReference type="Pfam" id="PF13191"/>
    </source>
</evidence>
<dbReference type="AlphaFoldDB" id="A0A9N8EUZ8"/>
<keyword evidence="2" id="KW-0812">Transmembrane</keyword>
<keyword evidence="4" id="KW-0418">Kinase</keyword>
<proteinExistence type="predicted"/>
<dbReference type="InterPro" id="IPR041664">
    <property type="entry name" value="AAA_16"/>
</dbReference>
<protein>
    <submittedName>
        <fullName evidence="4">Serine threonine kinase with two-component sensor domain</fullName>
    </submittedName>
</protein>
<feature type="domain" description="Orc1-like AAA ATPase" evidence="3">
    <location>
        <begin position="16"/>
        <end position="226"/>
    </location>
</feature>